<feature type="region of interest" description="Disordered" evidence="1">
    <location>
        <begin position="1"/>
        <end position="39"/>
    </location>
</feature>
<feature type="region of interest" description="Disordered" evidence="1">
    <location>
        <begin position="97"/>
        <end position="179"/>
    </location>
</feature>
<sequence length="281" mass="30641">MIVCQRLSKPNPDSKLTPQLEQNVEPKSTKLGLNDEGEFSSSVAGATTEVMKTSQSCSLKVFGEGEGVSSTLRLENGKRVRRPPVKYQSFLSVDIISDDHKQKPRRPSKSHLKPIVVPSTTRSNDGGVPPPADAHELAQLPSNSVPIGSPKPRGRPKKNVVASPSIGGGSAAYGGGKKPVVARKPMKKSIGKPMGRPKGSKLAVKNKQEDIEADLREKIRYIQSKVRRSVEVLRTYFHMKSPVAARAAIHRLQNLGNLDINLPLWEDSPPVVPIHNAINRR</sequence>
<proteinExistence type="predicted"/>
<feature type="compositionally biased region" description="Basic residues" evidence="1">
    <location>
        <begin position="102"/>
        <end position="112"/>
    </location>
</feature>
<dbReference type="EMBL" id="CM007377">
    <property type="protein sequence ID" value="OIV94191.1"/>
    <property type="molecule type" value="Genomic_DNA"/>
</dbReference>
<dbReference type="STRING" id="3871.A0A1J7G1L2"/>
<evidence type="ECO:0000313" key="3">
    <source>
        <dbReference type="Proteomes" id="UP000188354"/>
    </source>
</evidence>
<reference evidence="2 3" key="1">
    <citation type="journal article" date="2017" name="Plant Biotechnol. J.">
        <title>A comprehensive draft genome sequence for lupin (Lupinus angustifolius), an emerging health food: insights into plant-microbe interactions and legume evolution.</title>
        <authorList>
            <person name="Hane J.K."/>
            <person name="Ming Y."/>
            <person name="Kamphuis L.G."/>
            <person name="Nelson M.N."/>
            <person name="Garg G."/>
            <person name="Atkins C.A."/>
            <person name="Bayer P.E."/>
            <person name="Bravo A."/>
            <person name="Bringans S."/>
            <person name="Cannon S."/>
            <person name="Edwards D."/>
            <person name="Foley R."/>
            <person name="Gao L.L."/>
            <person name="Harrison M.J."/>
            <person name="Huang W."/>
            <person name="Hurgobin B."/>
            <person name="Li S."/>
            <person name="Liu C.W."/>
            <person name="McGrath A."/>
            <person name="Morahan G."/>
            <person name="Murray J."/>
            <person name="Weller J."/>
            <person name="Jian J."/>
            <person name="Singh K.B."/>
        </authorList>
    </citation>
    <scope>NUCLEOTIDE SEQUENCE [LARGE SCALE GENOMIC DNA]</scope>
    <source>
        <strain evidence="3">cv. Tanjil</strain>
        <tissue evidence="2">Whole plant</tissue>
    </source>
</reference>
<dbReference type="Proteomes" id="UP000188354">
    <property type="component" value="Chromosome LG17"/>
</dbReference>
<evidence type="ECO:0000256" key="1">
    <source>
        <dbReference type="SAM" id="MobiDB-lite"/>
    </source>
</evidence>
<protein>
    <submittedName>
        <fullName evidence="2">Uncharacterized protein</fullName>
    </submittedName>
</protein>
<feature type="compositionally biased region" description="Polar residues" evidence="1">
    <location>
        <begin position="14"/>
        <end position="26"/>
    </location>
</feature>
<name>A0A1J7G1L2_LUPAN</name>
<keyword evidence="3" id="KW-1185">Reference proteome</keyword>
<dbReference type="AlphaFoldDB" id="A0A1J7G1L2"/>
<feature type="compositionally biased region" description="Gly residues" evidence="1">
    <location>
        <begin position="166"/>
        <end position="177"/>
    </location>
</feature>
<accession>A0A1J7G1L2</accession>
<evidence type="ECO:0000313" key="2">
    <source>
        <dbReference type="EMBL" id="OIV94191.1"/>
    </source>
</evidence>
<dbReference type="Gramene" id="OIV94191">
    <property type="protein sequence ID" value="OIV94191"/>
    <property type="gene ID" value="TanjilG_13808"/>
</dbReference>
<organism evidence="2 3">
    <name type="scientific">Lupinus angustifolius</name>
    <name type="common">Narrow-leaved blue lupine</name>
    <dbReference type="NCBI Taxonomy" id="3871"/>
    <lineage>
        <taxon>Eukaryota</taxon>
        <taxon>Viridiplantae</taxon>
        <taxon>Streptophyta</taxon>
        <taxon>Embryophyta</taxon>
        <taxon>Tracheophyta</taxon>
        <taxon>Spermatophyta</taxon>
        <taxon>Magnoliopsida</taxon>
        <taxon>eudicotyledons</taxon>
        <taxon>Gunneridae</taxon>
        <taxon>Pentapetalae</taxon>
        <taxon>rosids</taxon>
        <taxon>fabids</taxon>
        <taxon>Fabales</taxon>
        <taxon>Fabaceae</taxon>
        <taxon>Papilionoideae</taxon>
        <taxon>50 kb inversion clade</taxon>
        <taxon>genistoids sensu lato</taxon>
        <taxon>core genistoids</taxon>
        <taxon>Genisteae</taxon>
        <taxon>Lupinus</taxon>
    </lineage>
</organism>
<gene>
    <name evidence="2" type="ORF">TanjilG_13808</name>
</gene>